<comment type="similarity">
    <text evidence="2">Belongs to the UPF0104 family.</text>
</comment>
<evidence type="ECO:0000256" key="1">
    <source>
        <dbReference type="ARBA" id="ARBA00004651"/>
    </source>
</evidence>
<evidence type="ECO:0000256" key="6">
    <source>
        <dbReference type="ARBA" id="ARBA00023136"/>
    </source>
</evidence>
<feature type="transmembrane region" description="Helical" evidence="7">
    <location>
        <begin position="46"/>
        <end position="71"/>
    </location>
</feature>
<evidence type="ECO:0000256" key="7">
    <source>
        <dbReference type="SAM" id="Phobius"/>
    </source>
</evidence>
<feature type="transmembrane region" description="Helical" evidence="7">
    <location>
        <begin position="161"/>
        <end position="182"/>
    </location>
</feature>
<dbReference type="NCBIfam" id="TIGR00374">
    <property type="entry name" value="flippase-like domain"/>
    <property type="match status" value="1"/>
</dbReference>
<keyword evidence="3" id="KW-1003">Cell membrane</keyword>
<feature type="transmembrane region" description="Helical" evidence="7">
    <location>
        <begin position="298"/>
        <end position="320"/>
    </location>
</feature>
<proteinExistence type="inferred from homology"/>
<evidence type="ECO:0000256" key="2">
    <source>
        <dbReference type="ARBA" id="ARBA00011061"/>
    </source>
</evidence>
<evidence type="ECO:0000256" key="3">
    <source>
        <dbReference type="ARBA" id="ARBA00022475"/>
    </source>
</evidence>
<dbReference type="Proteomes" id="UP000783863">
    <property type="component" value="Unassembled WGS sequence"/>
</dbReference>
<dbReference type="RefSeq" id="WP_220587565.1">
    <property type="nucleotide sequence ID" value="NZ_RKLQ01000001.1"/>
</dbReference>
<accession>A0A8J8C7H5</accession>
<dbReference type="InterPro" id="IPR022791">
    <property type="entry name" value="L-PG_synthase/AglD"/>
</dbReference>
<keyword evidence="4 7" id="KW-0812">Transmembrane</keyword>
<dbReference type="GO" id="GO:0005886">
    <property type="term" value="C:plasma membrane"/>
    <property type="evidence" value="ECO:0007669"/>
    <property type="project" value="UniProtKB-SubCell"/>
</dbReference>
<feature type="transmembrane region" description="Helical" evidence="7">
    <location>
        <begin position="239"/>
        <end position="261"/>
    </location>
</feature>
<comment type="caution">
    <text evidence="8">The sequence shown here is derived from an EMBL/GenBank/DDBJ whole genome shotgun (WGS) entry which is preliminary data.</text>
</comment>
<organism evidence="8 9">
    <name type="scientific">Haloarcula salinisoli</name>
    <dbReference type="NCBI Taxonomy" id="2487746"/>
    <lineage>
        <taxon>Archaea</taxon>
        <taxon>Methanobacteriati</taxon>
        <taxon>Methanobacteriota</taxon>
        <taxon>Stenosarchaea group</taxon>
        <taxon>Halobacteria</taxon>
        <taxon>Halobacteriales</taxon>
        <taxon>Haloarculaceae</taxon>
        <taxon>Haloarcula</taxon>
    </lineage>
</organism>
<gene>
    <name evidence="8" type="ORF">EGD98_06680</name>
</gene>
<reference evidence="8" key="1">
    <citation type="submission" date="2021-06" db="EMBL/GenBank/DDBJ databases">
        <title>Halomicroarcula sp. F24A a new haloarchaeum isolated from saline soil.</title>
        <authorList>
            <person name="Duran-Viseras A."/>
            <person name="Sanchez-Porro C."/>
            <person name="Ventosa A."/>
        </authorList>
    </citation>
    <scope>NUCLEOTIDE SEQUENCE</scope>
    <source>
        <strain evidence="8">F24A</strain>
    </source>
</reference>
<dbReference type="PANTHER" id="PTHR39087:SF2">
    <property type="entry name" value="UPF0104 MEMBRANE PROTEIN MJ1595"/>
    <property type="match status" value="1"/>
</dbReference>
<feature type="transmembrane region" description="Helical" evidence="7">
    <location>
        <begin position="326"/>
        <end position="348"/>
    </location>
</feature>
<keyword evidence="6 7" id="KW-0472">Membrane</keyword>
<keyword evidence="5 7" id="KW-1133">Transmembrane helix</keyword>
<feature type="transmembrane region" description="Helical" evidence="7">
    <location>
        <begin position="123"/>
        <end position="149"/>
    </location>
</feature>
<evidence type="ECO:0000256" key="5">
    <source>
        <dbReference type="ARBA" id="ARBA00022989"/>
    </source>
</evidence>
<dbReference type="EMBL" id="RKLQ01000001">
    <property type="protein sequence ID" value="MBX0303356.1"/>
    <property type="molecule type" value="Genomic_DNA"/>
</dbReference>
<evidence type="ECO:0000256" key="4">
    <source>
        <dbReference type="ARBA" id="ARBA00022692"/>
    </source>
</evidence>
<dbReference type="PANTHER" id="PTHR39087">
    <property type="entry name" value="UPF0104 MEMBRANE PROTEIN MJ1595"/>
    <property type="match status" value="1"/>
</dbReference>
<evidence type="ECO:0000313" key="9">
    <source>
        <dbReference type="Proteomes" id="UP000783863"/>
    </source>
</evidence>
<dbReference type="AlphaFoldDB" id="A0A8J8C7H5"/>
<comment type="subcellular location">
    <subcellularLocation>
        <location evidence="1">Cell membrane</location>
        <topology evidence="1">Multi-pass membrane protein</topology>
    </subcellularLocation>
</comment>
<sequence>MATVSKERAGYGRLLLGVGLAVVLLGGLFLTLDVHAILGALSDADIGLVALAAVLSLLAQLCWSLTTTTILEGVDGSLPRRRIQLGYLSGTFGKQVLPFGNAGGSAILAYVIAEDLDRRFRDVFAAVTASELLVFVGSVGVAMIGLVSLLVSPYAGLSKPLILAVLTVSVLTLAVGGALLAYRIHVVGTVVERVAWLLRATIGRISVRVNRSLAPHRVRSGTDSFLTAFGTATGETRRLVVAATVAVLGWLAFSMALYVGLLAVGAPIPLGFALFLTPAAGVVTLLPTPGGLGSTEIGLTAAITVVVTSPPAVVAAGVIVFRLVTYWLVVAAGGLASLYLSATVWHALD</sequence>
<protein>
    <submittedName>
        <fullName evidence="8">Flippase-like domain-containing protein</fullName>
    </submittedName>
</protein>
<name>A0A8J8C7H5_9EURY</name>
<evidence type="ECO:0000313" key="8">
    <source>
        <dbReference type="EMBL" id="MBX0303356.1"/>
    </source>
</evidence>
<dbReference type="Pfam" id="PF03706">
    <property type="entry name" value="LPG_synthase_TM"/>
    <property type="match status" value="1"/>
</dbReference>
<keyword evidence="9" id="KW-1185">Reference proteome</keyword>